<keyword evidence="2" id="KW-0812">Transmembrane</keyword>
<keyword evidence="2" id="KW-1133">Transmembrane helix</keyword>
<feature type="transmembrane region" description="Helical" evidence="2">
    <location>
        <begin position="110"/>
        <end position="137"/>
    </location>
</feature>
<keyword evidence="4" id="KW-1185">Reference proteome</keyword>
<feature type="transmembrane region" description="Helical" evidence="2">
    <location>
        <begin position="189"/>
        <end position="210"/>
    </location>
</feature>
<evidence type="ECO:0000313" key="3">
    <source>
        <dbReference type="EMBL" id="GAN08272.1"/>
    </source>
</evidence>
<organism evidence="3">
    <name type="scientific">Mucor ambiguus</name>
    <dbReference type="NCBI Taxonomy" id="91626"/>
    <lineage>
        <taxon>Eukaryota</taxon>
        <taxon>Fungi</taxon>
        <taxon>Fungi incertae sedis</taxon>
        <taxon>Mucoromycota</taxon>
        <taxon>Mucoromycotina</taxon>
        <taxon>Mucoromycetes</taxon>
        <taxon>Mucorales</taxon>
        <taxon>Mucorineae</taxon>
        <taxon>Mucoraceae</taxon>
        <taxon>Mucor</taxon>
    </lineage>
</organism>
<dbReference type="OrthoDB" id="2277078at2759"/>
<accession>A0A0C9MXJ9</accession>
<feature type="transmembrane region" description="Helical" evidence="2">
    <location>
        <begin position="46"/>
        <end position="65"/>
    </location>
</feature>
<gene>
    <name evidence="3" type="ORF">MAM1_0197c07780</name>
</gene>
<protein>
    <submittedName>
        <fullName evidence="3">Uncharacterized protein</fullName>
    </submittedName>
</protein>
<dbReference type="Proteomes" id="UP000053815">
    <property type="component" value="Unassembled WGS sequence"/>
</dbReference>
<feature type="transmembrane region" description="Helical" evidence="2">
    <location>
        <begin position="157"/>
        <end position="177"/>
    </location>
</feature>
<evidence type="ECO:0000313" key="4">
    <source>
        <dbReference type="Proteomes" id="UP000053815"/>
    </source>
</evidence>
<feature type="transmembrane region" description="Helical" evidence="2">
    <location>
        <begin position="77"/>
        <end position="98"/>
    </location>
</feature>
<feature type="transmembrane region" description="Helical" evidence="2">
    <location>
        <begin position="12"/>
        <end position="34"/>
    </location>
</feature>
<sequence length="290" mass="32398">MWPSIAVIQNNVLIAFGPLIYWVVFGGAMVYYCIKYPSYRNMISYICLFASVFGIVASIISLLAANWGRNIEQPAYFFFYGLYITFGFLPPIVAFYTGEKRMKQSSAGKYATCLGFLWAVACILGSLTTTIMAAIIAHHGFFEDEELLLRLSGGLHFVILMNWGFIAVLLLLTLIYSKHLTQKHARSSFLVYVTLNVLSALVFTILAFAVLEFHFFTIHVLGYLTIFLVDLPFAVAVFIAFHMSHSWIGNNQGNLISNEVHDAQTCQAQNNNGADANTNDGSKYELSNNV</sequence>
<reference evidence="3" key="1">
    <citation type="submission" date="2014-09" db="EMBL/GenBank/DDBJ databases">
        <title>Draft genome sequence of an oleaginous Mucoromycotina fungus Mucor ambiguus NBRC6742.</title>
        <authorList>
            <person name="Takeda I."/>
            <person name="Yamane N."/>
            <person name="Morita T."/>
            <person name="Tamano K."/>
            <person name="Machida M."/>
            <person name="Baker S."/>
            <person name="Koike H."/>
        </authorList>
    </citation>
    <scope>NUCLEOTIDE SEQUENCE</scope>
    <source>
        <strain evidence="3">NBRC 6742</strain>
    </source>
</reference>
<evidence type="ECO:0000256" key="1">
    <source>
        <dbReference type="SAM" id="MobiDB-lite"/>
    </source>
</evidence>
<feature type="compositionally biased region" description="Low complexity" evidence="1">
    <location>
        <begin position="271"/>
        <end position="281"/>
    </location>
</feature>
<proteinExistence type="predicted"/>
<name>A0A0C9MXJ9_9FUNG</name>
<evidence type="ECO:0000256" key="2">
    <source>
        <dbReference type="SAM" id="Phobius"/>
    </source>
</evidence>
<feature type="region of interest" description="Disordered" evidence="1">
    <location>
        <begin position="271"/>
        <end position="290"/>
    </location>
</feature>
<dbReference type="EMBL" id="DF836486">
    <property type="protein sequence ID" value="GAN08272.1"/>
    <property type="molecule type" value="Genomic_DNA"/>
</dbReference>
<dbReference type="AlphaFoldDB" id="A0A0C9MXJ9"/>
<feature type="transmembrane region" description="Helical" evidence="2">
    <location>
        <begin position="216"/>
        <end position="241"/>
    </location>
</feature>
<keyword evidence="2" id="KW-0472">Membrane</keyword>